<dbReference type="Proteomes" id="UP000788426">
    <property type="component" value="Unassembled WGS sequence"/>
</dbReference>
<protein>
    <submittedName>
        <fullName evidence="1">Hemolysin activation protein</fullName>
    </submittedName>
</protein>
<reference evidence="1 2" key="1">
    <citation type="submission" date="2021-07" db="EMBL/GenBank/DDBJ databases">
        <title>Genomic diversity and antimicrobial resistance of Prevotella spp. isolated from chronic lung disease airways.</title>
        <authorList>
            <person name="Webb K.A."/>
            <person name="Olagoke O.S."/>
            <person name="Baird T."/>
            <person name="Neill J."/>
            <person name="Pham A."/>
            <person name="Wells T.J."/>
            <person name="Ramsay K.A."/>
            <person name="Bell S.C."/>
            <person name="Sarovich D.S."/>
            <person name="Price E.P."/>
        </authorList>
    </citation>
    <scope>NUCLEOTIDE SEQUENCE [LARGE SCALE GENOMIC DNA]</scope>
    <source>
        <strain evidence="1 2">SCHI0011.S.12</strain>
    </source>
</reference>
<dbReference type="EMBL" id="JAHXCT010000003">
    <property type="protein sequence ID" value="MBW4769149.1"/>
    <property type="molecule type" value="Genomic_DNA"/>
</dbReference>
<proteinExistence type="predicted"/>
<dbReference type="RefSeq" id="WP_219480736.1">
    <property type="nucleotide sequence ID" value="NZ_CAUTHS010000016.1"/>
</dbReference>
<keyword evidence="2" id="KW-1185">Reference proteome</keyword>
<evidence type="ECO:0000313" key="1">
    <source>
        <dbReference type="EMBL" id="MBW4769149.1"/>
    </source>
</evidence>
<sequence>MKESSQIDVAVLLIFFNRPEKFKEVFAQVQKAKPSKLFLYQDGARHSGDIEGIEACRSIASEIDWECEVHQLYQEKNYGCDPSEFIAQRWAFSFVDKCIVIEDDDVPSLAFFHFCKSMLDKYENDPRVWMIAGFNAEEKTEDISQDYFFTSVFSIWGWASWRRVIDQWDEHYTFLDNKETLTLLTNLVKERNVRNDFLAMCHRHKQTGKAHYETIFWASMLLNNGLAIMPTFNLVNNIGVTSDSTHFTGSTNTLPKGIRKMFTMQRFEPKSFDNHPQYIIEHTAYKDRIYRMNAWNNPAIKVKYSLEELWLNLQRGNFSIIKNALSKRIKKWLKMG</sequence>
<gene>
    <name evidence="1" type="ORF">KZO38_05170</name>
</gene>
<organism evidence="1 2">
    <name type="scientific">Hoylesella nanceiensis</name>
    <dbReference type="NCBI Taxonomy" id="425941"/>
    <lineage>
        <taxon>Bacteria</taxon>
        <taxon>Pseudomonadati</taxon>
        <taxon>Bacteroidota</taxon>
        <taxon>Bacteroidia</taxon>
        <taxon>Bacteroidales</taxon>
        <taxon>Prevotellaceae</taxon>
        <taxon>Hoylesella</taxon>
    </lineage>
</organism>
<evidence type="ECO:0000313" key="2">
    <source>
        <dbReference type="Proteomes" id="UP000788426"/>
    </source>
</evidence>
<name>A0ABS6YC63_9BACT</name>
<comment type="caution">
    <text evidence="1">The sequence shown here is derived from an EMBL/GenBank/DDBJ whole genome shotgun (WGS) entry which is preliminary data.</text>
</comment>
<accession>A0ABS6YC63</accession>